<dbReference type="GO" id="GO:0009229">
    <property type="term" value="P:thiamine diphosphate biosynthetic process"/>
    <property type="evidence" value="ECO:0007669"/>
    <property type="project" value="UniProtKB-UniRule"/>
</dbReference>
<evidence type="ECO:0000259" key="20">
    <source>
        <dbReference type="PROSITE" id="PS51165"/>
    </source>
</evidence>
<keyword evidence="5 19" id="KW-0808">Transferase</keyword>
<evidence type="ECO:0000256" key="18">
    <source>
        <dbReference type="ARBA" id="ARBA00080570"/>
    </source>
</evidence>
<dbReference type="UniPathway" id="UPA00060"/>
<dbReference type="Gene3D" id="3.40.50.620">
    <property type="entry name" value="HUPs"/>
    <property type="match status" value="1"/>
</dbReference>
<protein>
    <recommendedName>
        <fullName evidence="15 19">Probable tRNA sulfurtransferase</fullName>
        <ecNumber evidence="14 19">2.8.1.4</ecNumber>
    </recommendedName>
    <alternativeName>
        <fullName evidence="16 19">Sulfur carrier protein ThiS sulfurtransferase</fullName>
    </alternativeName>
    <alternativeName>
        <fullName evidence="17 19">Thiamine biosynthesis protein ThiI</fullName>
    </alternativeName>
    <alternativeName>
        <fullName evidence="18 19">tRNA 4-thiouridine synthase</fullName>
    </alternativeName>
</protein>
<dbReference type="CDD" id="cd11716">
    <property type="entry name" value="THUMP_ThiI"/>
    <property type="match status" value="1"/>
</dbReference>
<evidence type="ECO:0000256" key="7">
    <source>
        <dbReference type="ARBA" id="ARBA00022840"/>
    </source>
</evidence>
<evidence type="ECO:0000256" key="8">
    <source>
        <dbReference type="ARBA" id="ARBA00022884"/>
    </source>
</evidence>
<evidence type="ECO:0000256" key="17">
    <source>
        <dbReference type="ARBA" id="ARBA00077849"/>
    </source>
</evidence>
<dbReference type="GO" id="GO:0005524">
    <property type="term" value="F:ATP binding"/>
    <property type="evidence" value="ECO:0007669"/>
    <property type="project" value="UniProtKB-UniRule"/>
</dbReference>
<dbReference type="InterPro" id="IPR003720">
    <property type="entry name" value="tRNA_STrfase"/>
</dbReference>
<comment type="caution">
    <text evidence="21">The sequence shown here is derived from an EMBL/GenBank/DDBJ whole genome shotgun (WGS) entry which is preliminary data.</text>
</comment>
<dbReference type="InterPro" id="IPR004114">
    <property type="entry name" value="THUMP_dom"/>
</dbReference>
<proteinExistence type="inferred from homology"/>
<dbReference type="GO" id="GO:0140741">
    <property type="term" value="F:tRNA-uracil-4 sulfurtransferase activity"/>
    <property type="evidence" value="ECO:0007669"/>
    <property type="project" value="UniProtKB-EC"/>
</dbReference>
<keyword evidence="6 19" id="KW-0547">Nucleotide-binding</keyword>
<evidence type="ECO:0000256" key="12">
    <source>
        <dbReference type="ARBA" id="ARBA00058382"/>
    </source>
</evidence>
<evidence type="ECO:0000256" key="3">
    <source>
        <dbReference type="ARBA" id="ARBA00022490"/>
    </source>
</evidence>
<dbReference type="FunCoup" id="A0A5R8QC55">
    <property type="interactions" value="75"/>
</dbReference>
<dbReference type="HAMAP" id="MF_00021">
    <property type="entry name" value="ThiI"/>
    <property type="match status" value="1"/>
</dbReference>
<comment type="subcellular location">
    <subcellularLocation>
        <location evidence="1 19">Cytoplasm</location>
    </subcellularLocation>
</comment>
<evidence type="ECO:0000256" key="16">
    <source>
        <dbReference type="ARBA" id="ARBA00075337"/>
    </source>
</evidence>
<dbReference type="CDD" id="cd01712">
    <property type="entry name" value="PPase_ThiI"/>
    <property type="match status" value="1"/>
</dbReference>
<feature type="domain" description="THUMP" evidence="20">
    <location>
        <begin position="62"/>
        <end position="165"/>
    </location>
</feature>
<dbReference type="PROSITE" id="PS51165">
    <property type="entry name" value="THUMP"/>
    <property type="match status" value="1"/>
</dbReference>
<dbReference type="InterPro" id="IPR050102">
    <property type="entry name" value="tRNA_sulfurtransferase_ThiI"/>
</dbReference>
<dbReference type="GO" id="GO:0009228">
    <property type="term" value="P:thiamine biosynthetic process"/>
    <property type="evidence" value="ECO:0007669"/>
    <property type="project" value="UniProtKB-KW"/>
</dbReference>
<evidence type="ECO:0000256" key="9">
    <source>
        <dbReference type="ARBA" id="ARBA00022977"/>
    </source>
</evidence>
<dbReference type="Pfam" id="PF02568">
    <property type="entry name" value="ThiI"/>
    <property type="match status" value="1"/>
</dbReference>
<evidence type="ECO:0000313" key="22">
    <source>
        <dbReference type="Proteomes" id="UP000306912"/>
    </source>
</evidence>
<feature type="binding site" evidence="19">
    <location>
        <position position="287"/>
    </location>
    <ligand>
        <name>ATP</name>
        <dbReference type="ChEBI" id="CHEBI:30616"/>
    </ligand>
</feature>
<dbReference type="SMART" id="SM00981">
    <property type="entry name" value="THUMP"/>
    <property type="match status" value="1"/>
</dbReference>
<comment type="similarity">
    <text evidence="13 19">Belongs to the ThiI family.</text>
</comment>
<keyword evidence="9 19" id="KW-0784">Thiamine biosynthesis</keyword>
<dbReference type="OrthoDB" id="9773948at2"/>
<dbReference type="SUPFAM" id="SSF143437">
    <property type="entry name" value="THUMP domain-like"/>
    <property type="match status" value="1"/>
</dbReference>
<feature type="binding site" evidence="19">
    <location>
        <position position="265"/>
    </location>
    <ligand>
        <name>ATP</name>
        <dbReference type="ChEBI" id="CHEBI:30616"/>
    </ligand>
</feature>
<dbReference type="GO" id="GO:0005829">
    <property type="term" value="C:cytosol"/>
    <property type="evidence" value="ECO:0007669"/>
    <property type="project" value="TreeGrafter"/>
</dbReference>
<keyword evidence="3 19" id="KW-0963">Cytoplasm</keyword>
<dbReference type="Proteomes" id="UP000306912">
    <property type="component" value="Unassembled WGS sequence"/>
</dbReference>
<dbReference type="Pfam" id="PF22025">
    <property type="entry name" value="ThiI_fer"/>
    <property type="match status" value="1"/>
</dbReference>
<evidence type="ECO:0000256" key="2">
    <source>
        <dbReference type="ARBA" id="ARBA00004948"/>
    </source>
</evidence>
<keyword evidence="4 19" id="KW-0820">tRNA-binding</keyword>
<keyword evidence="7 19" id="KW-0067">ATP-binding</keyword>
<feature type="binding site" evidence="19">
    <location>
        <position position="296"/>
    </location>
    <ligand>
        <name>ATP</name>
        <dbReference type="ChEBI" id="CHEBI:30616"/>
    </ligand>
</feature>
<dbReference type="EMBL" id="VBWP01000006">
    <property type="protein sequence ID" value="TLG72908.1"/>
    <property type="molecule type" value="Genomic_DNA"/>
</dbReference>
<evidence type="ECO:0000256" key="19">
    <source>
        <dbReference type="HAMAP-Rule" id="MF_00021"/>
    </source>
</evidence>
<dbReference type="RefSeq" id="WP_138191134.1">
    <property type="nucleotide sequence ID" value="NZ_VBWP01000006.1"/>
</dbReference>
<dbReference type="Gene3D" id="3.30.2130.30">
    <property type="match status" value="1"/>
</dbReference>
<comment type="catalytic activity">
    <reaction evidence="11 19">
        <text>[ThiS sulfur-carrier protein]-C-terminal Gly-Gly-AMP + S-sulfanyl-L-cysteinyl-[cysteine desulfurase] + AH2 = [ThiS sulfur-carrier protein]-C-terminal-Gly-aminoethanethioate + L-cysteinyl-[cysteine desulfurase] + A + AMP + 2 H(+)</text>
        <dbReference type="Rhea" id="RHEA:43340"/>
        <dbReference type="Rhea" id="RHEA-COMP:12157"/>
        <dbReference type="Rhea" id="RHEA-COMP:12158"/>
        <dbReference type="Rhea" id="RHEA-COMP:12910"/>
        <dbReference type="Rhea" id="RHEA-COMP:19908"/>
        <dbReference type="ChEBI" id="CHEBI:13193"/>
        <dbReference type="ChEBI" id="CHEBI:15378"/>
        <dbReference type="ChEBI" id="CHEBI:17499"/>
        <dbReference type="ChEBI" id="CHEBI:29950"/>
        <dbReference type="ChEBI" id="CHEBI:61963"/>
        <dbReference type="ChEBI" id="CHEBI:90618"/>
        <dbReference type="ChEBI" id="CHEBI:232372"/>
        <dbReference type="ChEBI" id="CHEBI:456215"/>
    </reaction>
</comment>
<dbReference type="PANTHER" id="PTHR43209">
    <property type="entry name" value="TRNA SULFURTRANSFERASE"/>
    <property type="match status" value="1"/>
</dbReference>
<name>A0A5R8QC55_9FIRM</name>
<evidence type="ECO:0000256" key="15">
    <source>
        <dbReference type="ARBA" id="ARBA00071867"/>
    </source>
</evidence>
<dbReference type="InterPro" id="IPR014729">
    <property type="entry name" value="Rossmann-like_a/b/a_fold"/>
</dbReference>
<keyword evidence="8 19" id="KW-0694">RNA-binding</keyword>
<dbReference type="InParanoid" id="A0A5R8QC55"/>
<evidence type="ECO:0000256" key="14">
    <source>
        <dbReference type="ARBA" id="ARBA00066827"/>
    </source>
</evidence>
<dbReference type="NCBIfam" id="TIGR00342">
    <property type="entry name" value="tRNA uracil 4-sulfurtransferase ThiI"/>
    <property type="match status" value="1"/>
</dbReference>
<gene>
    <name evidence="19 21" type="primary">thiI</name>
    <name evidence="21" type="ORF">FEZ08_07625</name>
</gene>
<dbReference type="InterPro" id="IPR049962">
    <property type="entry name" value="THUMP_ThiI"/>
</dbReference>
<dbReference type="InterPro" id="IPR020536">
    <property type="entry name" value="ThiI_AANH"/>
</dbReference>
<dbReference type="AlphaFoldDB" id="A0A5R8QC55"/>
<evidence type="ECO:0000256" key="5">
    <source>
        <dbReference type="ARBA" id="ARBA00022679"/>
    </source>
</evidence>
<dbReference type="InterPro" id="IPR054173">
    <property type="entry name" value="ThiI_fer"/>
</dbReference>
<evidence type="ECO:0000256" key="4">
    <source>
        <dbReference type="ARBA" id="ARBA00022555"/>
    </source>
</evidence>
<dbReference type="GO" id="GO:0004810">
    <property type="term" value="F:CCA tRNA nucleotidyltransferase activity"/>
    <property type="evidence" value="ECO:0007669"/>
    <property type="project" value="InterPro"/>
</dbReference>
<comment type="function">
    <text evidence="12 19">Catalyzes the ATP-dependent transfer of a sulfur to tRNA to produce 4-thiouridine in position 8 of tRNAs, which functions as a near-UV photosensor. Also catalyzes the transfer of sulfur to the sulfur carrier protein ThiS, forming ThiS-thiocarboxylate. This is a step in the synthesis of thiazole, in the thiamine biosynthesis pathway. The sulfur is donated as persulfide by IscS.</text>
</comment>
<evidence type="ECO:0000256" key="13">
    <source>
        <dbReference type="ARBA" id="ARBA00061472"/>
    </source>
</evidence>
<evidence type="ECO:0000256" key="1">
    <source>
        <dbReference type="ARBA" id="ARBA00004496"/>
    </source>
</evidence>
<evidence type="ECO:0000256" key="11">
    <source>
        <dbReference type="ARBA" id="ARBA00052330"/>
    </source>
</evidence>
<accession>A0A5R8QC55</accession>
<comment type="catalytic activity">
    <reaction evidence="10 19">
        <text>[ThiI sulfur-carrier protein]-S-sulfanyl-L-cysteine + a uridine in tRNA + 2 reduced [2Fe-2S]-[ferredoxin] + ATP + H(+) = [ThiI sulfur-carrier protein]-L-cysteine + a 4-thiouridine in tRNA + 2 oxidized [2Fe-2S]-[ferredoxin] + AMP + diphosphate</text>
        <dbReference type="Rhea" id="RHEA:24176"/>
        <dbReference type="Rhea" id="RHEA-COMP:10000"/>
        <dbReference type="Rhea" id="RHEA-COMP:10001"/>
        <dbReference type="Rhea" id="RHEA-COMP:13337"/>
        <dbReference type="Rhea" id="RHEA-COMP:13338"/>
        <dbReference type="Rhea" id="RHEA-COMP:13339"/>
        <dbReference type="Rhea" id="RHEA-COMP:13340"/>
        <dbReference type="ChEBI" id="CHEBI:15378"/>
        <dbReference type="ChEBI" id="CHEBI:29950"/>
        <dbReference type="ChEBI" id="CHEBI:30616"/>
        <dbReference type="ChEBI" id="CHEBI:33019"/>
        <dbReference type="ChEBI" id="CHEBI:33737"/>
        <dbReference type="ChEBI" id="CHEBI:33738"/>
        <dbReference type="ChEBI" id="CHEBI:61963"/>
        <dbReference type="ChEBI" id="CHEBI:65315"/>
        <dbReference type="ChEBI" id="CHEBI:136798"/>
        <dbReference type="ChEBI" id="CHEBI:456215"/>
        <dbReference type="EC" id="2.8.1.4"/>
    </reaction>
</comment>
<dbReference type="Pfam" id="PF02926">
    <property type="entry name" value="THUMP"/>
    <property type="match status" value="1"/>
</dbReference>
<dbReference type="GO" id="GO:0002937">
    <property type="term" value="P:tRNA 4-thiouridine biosynthesis"/>
    <property type="evidence" value="ECO:0007669"/>
    <property type="project" value="TreeGrafter"/>
</dbReference>
<feature type="binding site" evidence="19">
    <location>
        <begin position="208"/>
        <end position="209"/>
    </location>
    <ligand>
        <name>ATP</name>
        <dbReference type="ChEBI" id="CHEBI:30616"/>
    </ligand>
</feature>
<dbReference type="PANTHER" id="PTHR43209:SF1">
    <property type="entry name" value="TRNA SULFURTRANSFERASE"/>
    <property type="match status" value="1"/>
</dbReference>
<dbReference type="EC" id="2.8.1.4" evidence="14 19"/>
<dbReference type="GO" id="GO:0052837">
    <property type="term" value="P:thiazole biosynthetic process"/>
    <property type="evidence" value="ECO:0007669"/>
    <property type="project" value="TreeGrafter"/>
</dbReference>
<sequence>MTYDYTHVLIRYGELMTKGKNRKTFIGRLQENVRAALLPFPEVTLETAHDRMYVVLNGTQSEAVCESLQKVFGIHSMSLAIKVATDEAAIMAAALWAIEQLDISTFKAEVKRSFKQFPILSTDFARMVGGHVLRNTENITVDVHNPDVTLLVEVREAFTYVMCGVLQGAGGYPVGVAGKGMLMISGGIDSPVAGFLATKRGVMLEAVHFESPPYTNAQAKQKVIDLLHQLTDYTPYVTTHIVPFTQLQVAINRFVDEKYQMTVMRRMMYRIAQWLAYRRRCEILVNGENIGQVASQTLHSMKVINSVVSIPVIRPVATYDKNEIIDIAKKIGTYDISIRPFEDCCTIFTPKHPATMPKEKFVLEQEARFDWEPLVEACVRNTERIVIDKTYSKLSDDELDLF</sequence>
<dbReference type="FunFam" id="3.40.50.620:FF:000053">
    <property type="entry name" value="Probable tRNA sulfurtransferase"/>
    <property type="match status" value="1"/>
</dbReference>
<organism evidence="21 22">
    <name type="scientific">Culicoidibacter larvae</name>
    <dbReference type="NCBI Taxonomy" id="2579976"/>
    <lineage>
        <taxon>Bacteria</taxon>
        <taxon>Bacillati</taxon>
        <taxon>Bacillota</taxon>
        <taxon>Culicoidibacteria</taxon>
        <taxon>Culicoidibacterales</taxon>
        <taxon>Culicoidibacteraceae</taxon>
        <taxon>Culicoidibacter</taxon>
    </lineage>
</organism>
<dbReference type="InterPro" id="IPR049961">
    <property type="entry name" value="ThiI_N"/>
</dbReference>
<reference evidence="21 22" key="1">
    <citation type="submission" date="2019-05" db="EMBL/GenBank/DDBJ databases">
        <title>Culicoidintestinum kansasii gen. nov., sp. nov. from the gastrointestinal tract of the biting midge, Culicoides sonorensis.</title>
        <authorList>
            <person name="Neupane S."/>
            <person name="Ghosh A."/>
            <person name="Gunther S."/>
            <person name="Martin K."/>
            <person name="Zurek L."/>
        </authorList>
    </citation>
    <scope>NUCLEOTIDE SEQUENCE [LARGE SCALE GENOMIC DNA]</scope>
    <source>
        <strain evidence="21 22">CS-1</strain>
    </source>
</reference>
<evidence type="ECO:0000256" key="6">
    <source>
        <dbReference type="ARBA" id="ARBA00022741"/>
    </source>
</evidence>
<evidence type="ECO:0000256" key="10">
    <source>
        <dbReference type="ARBA" id="ARBA00050570"/>
    </source>
</evidence>
<keyword evidence="22" id="KW-1185">Reference proteome</keyword>
<comment type="pathway">
    <text evidence="2 19">Cofactor biosynthesis; thiamine diphosphate biosynthesis.</text>
</comment>
<feature type="binding site" evidence="19">
    <location>
        <begin position="183"/>
        <end position="184"/>
    </location>
    <ligand>
        <name>ATP</name>
        <dbReference type="ChEBI" id="CHEBI:30616"/>
    </ligand>
</feature>
<evidence type="ECO:0000313" key="21">
    <source>
        <dbReference type="EMBL" id="TLG72908.1"/>
    </source>
</evidence>
<dbReference type="GO" id="GO:0000049">
    <property type="term" value="F:tRNA binding"/>
    <property type="evidence" value="ECO:0007669"/>
    <property type="project" value="UniProtKB-UniRule"/>
</dbReference>
<dbReference type="SUPFAM" id="SSF52402">
    <property type="entry name" value="Adenine nucleotide alpha hydrolases-like"/>
    <property type="match status" value="1"/>
</dbReference>